<accession>A0A329UH55</accession>
<protein>
    <recommendedName>
        <fullName evidence="3">ASCH domain-containing protein</fullName>
    </recommendedName>
</protein>
<dbReference type="AlphaFoldDB" id="A0A329UH55"/>
<evidence type="ECO:0000313" key="2">
    <source>
        <dbReference type="Proteomes" id="UP000251281"/>
    </source>
</evidence>
<organism evidence="1 2">
    <name type="scientific">Faecalibacterium prausnitzii</name>
    <dbReference type="NCBI Taxonomy" id="853"/>
    <lineage>
        <taxon>Bacteria</taxon>
        <taxon>Bacillati</taxon>
        <taxon>Bacillota</taxon>
        <taxon>Clostridia</taxon>
        <taxon>Eubacteriales</taxon>
        <taxon>Oscillospiraceae</taxon>
        <taxon>Faecalibacterium</taxon>
    </lineage>
</organism>
<dbReference type="RefSeq" id="WP_112089963.1">
    <property type="nucleotide sequence ID" value="NZ_PRLD01000001.1"/>
</dbReference>
<dbReference type="EMBL" id="PRLD01000001">
    <property type="protein sequence ID" value="RAW60739.1"/>
    <property type="molecule type" value="Genomic_DNA"/>
</dbReference>
<evidence type="ECO:0000313" key="1">
    <source>
        <dbReference type="EMBL" id="RAW60739.1"/>
    </source>
</evidence>
<dbReference type="Proteomes" id="UP000251281">
    <property type="component" value="Unassembled WGS sequence"/>
</dbReference>
<reference evidence="1 2" key="1">
    <citation type="submission" date="2018-02" db="EMBL/GenBank/DDBJ databases">
        <title>Complete genome sequencing of Faecalibacterium prausnitzii strains isolated from the human gut.</title>
        <authorList>
            <person name="Fitzgerald B.C."/>
            <person name="Shkoporov A.N."/>
            <person name="Ross P.R."/>
            <person name="Hill C."/>
        </authorList>
    </citation>
    <scope>NUCLEOTIDE SEQUENCE [LARGE SCALE GENOMIC DNA]</scope>
    <source>
        <strain evidence="1 2">APC923/51-1</strain>
    </source>
</reference>
<evidence type="ECO:0008006" key="3">
    <source>
        <dbReference type="Google" id="ProtNLM"/>
    </source>
</evidence>
<dbReference type="SUPFAM" id="SSF88697">
    <property type="entry name" value="PUA domain-like"/>
    <property type="match status" value="1"/>
</dbReference>
<sequence>MSKAVLLSIRPNWCKLIWAGMKTVEVRRTCPKLEAPFKVYIYCTGHDGWIMKSRRAGVQKMDSRVIGEFICDEIYKIDRDCNGFNFTAPSLDLPVYTLPENNDEERNAKREELITCMTDEQLSEYLGIHPGYGWHITELKIYDVPRPIRDFMCPCAKRYADADGKWRCKNADKMKNKNGSFENDGCICTDLDRLSRPPQSWCYVEDAECTS</sequence>
<dbReference type="Gene3D" id="2.30.130.30">
    <property type="entry name" value="Hypothetical protein"/>
    <property type="match status" value="1"/>
</dbReference>
<dbReference type="InterPro" id="IPR015947">
    <property type="entry name" value="PUA-like_sf"/>
</dbReference>
<name>A0A329UH55_9FIRM</name>
<comment type="caution">
    <text evidence="1">The sequence shown here is derived from an EMBL/GenBank/DDBJ whole genome shotgun (WGS) entry which is preliminary data.</text>
</comment>
<proteinExistence type="predicted"/>
<gene>
    <name evidence="1" type="ORF">C4N24_01135</name>
</gene>